<dbReference type="PANTHER" id="PTHR12231:SF253">
    <property type="entry name" value="DPR-INTERACTING PROTEIN ETA, ISOFORM B-RELATED"/>
    <property type="match status" value="1"/>
</dbReference>
<dbReference type="InterPro" id="IPR013783">
    <property type="entry name" value="Ig-like_fold"/>
</dbReference>
<accession>A0A7R9H2M3</accession>
<dbReference type="GO" id="GO:0043005">
    <property type="term" value="C:neuron projection"/>
    <property type="evidence" value="ECO:0007669"/>
    <property type="project" value="TreeGrafter"/>
</dbReference>
<evidence type="ECO:0000256" key="2">
    <source>
        <dbReference type="ARBA" id="ARBA00023157"/>
    </source>
</evidence>
<evidence type="ECO:0000256" key="4">
    <source>
        <dbReference type="SAM" id="MobiDB-lite"/>
    </source>
</evidence>
<feature type="transmembrane region" description="Helical" evidence="5">
    <location>
        <begin position="69"/>
        <end position="96"/>
    </location>
</feature>
<organism evidence="6">
    <name type="scientific">Timema cristinae</name>
    <name type="common">Walking stick</name>
    <dbReference type="NCBI Taxonomy" id="61476"/>
    <lineage>
        <taxon>Eukaryota</taxon>
        <taxon>Metazoa</taxon>
        <taxon>Ecdysozoa</taxon>
        <taxon>Arthropoda</taxon>
        <taxon>Hexapoda</taxon>
        <taxon>Insecta</taxon>
        <taxon>Pterygota</taxon>
        <taxon>Neoptera</taxon>
        <taxon>Polyneoptera</taxon>
        <taxon>Phasmatodea</taxon>
        <taxon>Timematodea</taxon>
        <taxon>Timematoidea</taxon>
        <taxon>Timematidae</taxon>
        <taxon>Timema</taxon>
    </lineage>
</organism>
<feature type="region of interest" description="Disordered" evidence="4">
    <location>
        <begin position="283"/>
        <end position="305"/>
    </location>
</feature>
<keyword evidence="3" id="KW-0393">Immunoglobulin domain</keyword>
<reference evidence="6" key="1">
    <citation type="submission" date="2020-11" db="EMBL/GenBank/DDBJ databases">
        <authorList>
            <person name="Tran Van P."/>
        </authorList>
    </citation>
    <scope>NUCLEOTIDE SEQUENCE</scope>
</reference>
<dbReference type="AlphaFoldDB" id="A0A7R9H2M3"/>
<gene>
    <name evidence="6" type="ORF">TCEB3V08_LOCUS7102</name>
</gene>
<name>A0A7R9H2M3_TIMCR</name>
<proteinExistence type="predicted"/>
<protein>
    <recommendedName>
        <fullName evidence="7">Ig-like domain-containing protein</fullName>
    </recommendedName>
</protein>
<dbReference type="SUPFAM" id="SSF48726">
    <property type="entry name" value="Immunoglobulin"/>
    <property type="match status" value="1"/>
</dbReference>
<keyword evidence="2" id="KW-1015">Disulfide bond</keyword>
<dbReference type="PANTHER" id="PTHR12231">
    <property type="entry name" value="CTX-RELATED TYPE I TRANSMEMBRANE PROTEIN"/>
    <property type="match status" value="1"/>
</dbReference>
<dbReference type="Gene3D" id="2.60.40.10">
    <property type="entry name" value="Immunoglobulins"/>
    <property type="match status" value="1"/>
</dbReference>
<evidence type="ECO:0000256" key="3">
    <source>
        <dbReference type="ARBA" id="ARBA00023319"/>
    </source>
</evidence>
<evidence type="ECO:0008006" key="7">
    <source>
        <dbReference type="Google" id="ProtNLM"/>
    </source>
</evidence>
<keyword evidence="5" id="KW-0472">Membrane</keyword>
<evidence type="ECO:0000256" key="5">
    <source>
        <dbReference type="SAM" id="Phobius"/>
    </source>
</evidence>
<keyword evidence="5" id="KW-0812">Transmembrane</keyword>
<evidence type="ECO:0000313" key="6">
    <source>
        <dbReference type="EMBL" id="CAD7403663.1"/>
    </source>
</evidence>
<evidence type="ECO:0000256" key="1">
    <source>
        <dbReference type="ARBA" id="ARBA00022737"/>
    </source>
</evidence>
<feature type="transmembrane region" description="Helical" evidence="5">
    <location>
        <begin position="103"/>
        <end position="126"/>
    </location>
</feature>
<sequence length="328" mass="36160">MGAYLCIASNGVPPSISKRVLLRVQFPPMLTIPNQLEGAYLGQDVSLECHSEAYPTSINYWTTERGDMIVSGLCAGCVVSLQFTLIGLCAGCVMLLASTLTGLCAGCVMLLASTLTGLCAGCIVSTKTDPYIAEPMHYLLVEWGMIEEEHIPGTVLNNDDYPDNTTRHDIGDKYEAVSMDSGYNKYMMLKIRNVRHMDFGSYKCVAKNSLGETDGVIKLDEIPAPTTTSTTTSTYVTLPAIQGKKGRNKSKNLKDRLSENQVLSDFGLEEWKDLDYNDQDYPLPSMGPYPARQPPGSYGRAERTSTPHDVTSWICVWLLCWLLLQCYS</sequence>
<dbReference type="InterPro" id="IPR036179">
    <property type="entry name" value="Ig-like_dom_sf"/>
</dbReference>
<keyword evidence="5" id="KW-1133">Transmembrane helix</keyword>
<keyword evidence="1" id="KW-0677">Repeat</keyword>
<dbReference type="InterPro" id="IPR051170">
    <property type="entry name" value="Neural/epithelial_adhesion"/>
</dbReference>
<dbReference type="EMBL" id="OC318914">
    <property type="protein sequence ID" value="CAD7403663.1"/>
    <property type="molecule type" value="Genomic_DNA"/>
</dbReference>